<dbReference type="Proteomes" id="UP000318590">
    <property type="component" value="Unassembled WGS sequence"/>
</dbReference>
<dbReference type="EMBL" id="VFSV01000003">
    <property type="protein sequence ID" value="TRD23078.1"/>
    <property type="molecule type" value="Genomic_DNA"/>
</dbReference>
<feature type="transmembrane region" description="Helical" evidence="1">
    <location>
        <begin position="194"/>
        <end position="220"/>
    </location>
</feature>
<sequence length="384" mass="41173">MQPSATRQPRSTFTQPIRQLVTMVLVLGLVIAGAVALLPQVMPIFDANPALNGFIALVFVIGVVGCFWQVFQLMRSVAWVERFVQREDGDEPGAAPLLLAPLATLMRSRGRETQINATSSRSILDSVATRMDEARDITRYIVNLLVFLGLLGTFYGLATTVPAIVDTIRALDPGEGEDGIAIFGRLMGGLERQLGGMGVAFGSSLLGLAGSLVVGLLELFAAHGQNRFYRELEEWLSGITRLGLAGLDGDGPGGDGAAQIAALEHMVQQVDRLQTMFSRGEEARQRLELRIEALATALEQGGSGGVDLSPGLAQIADGQERMIALMQGGDSGGTDSHMRLRSIDIQLLRLSEEIAAGREESLQELRHEIRQLARTIASGSTGSR</sequence>
<keyword evidence="1" id="KW-0812">Transmembrane</keyword>
<feature type="transmembrane region" description="Helical" evidence="1">
    <location>
        <begin position="140"/>
        <end position="165"/>
    </location>
</feature>
<evidence type="ECO:0000313" key="3">
    <source>
        <dbReference type="Proteomes" id="UP000318590"/>
    </source>
</evidence>
<reference evidence="2 3" key="1">
    <citation type="submission" date="2019-06" db="EMBL/GenBank/DDBJ databases">
        <title>Paenimaribius caenipelagi gen. nov., sp. nov., isolated from a tidal flat.</title>
        <authorList>
            <person name="Yoon J.-H."/>
        </authorList>
    </citation>
    <scope>NUCLEOTIDE SEQUENCE [LARGE SCALE GENOMIC DNA]</scope>
    <source>
        <strain evidence="2 3">JBTF-M29</strain>
    </source>
</reference>
<evidence type="ECO:0000313" key="2">
    <source>
        <dbReference type="EMBL" id="TRD23078.1"/>
    </source>
</evidence>
<keyword evidence="1" id="KW-1133">Transmembrane helix</keyword>
<protein>
    <submittedName>
        <fullName evidence="2">Biopolymer transporter ExbB</fullName>
    </submittedName>
</protein>
<keyword evidence="1" id="KW-0472">Membrane</keyword>
<gene>
    <name evidence="2" type="ORF">FEV53_02630</name>
</gene>
<keyword evidence="3" id="KW-1185">Reference proteome</keyword>
<name>A0A547Q9K5_9RHOB</name>
<comment type="caution">
    <text evidence="2">The sequence shown here is derived from an EMBL/GenBank/DDBJ whole genome shotgun (WGS) entry which is preliminary data.</text>
</comment>
<organism evidence="2 3">
    <name type="scientific">Palleronia caenipelagi</name>
    <dbReference type="NCBI Taxonomy" id="2489174"/>
    <lineage>
        <taxon>Bacteria</taxon>
        <taxon>Pseudomonadati</taxon>
        <taxon>Pseudomonadota</taxon>
        <taxon>Alphaproteobacteria</taxon>
        <taxon>Rhodobacterales</taxon>
        <taxon>Roseobacteraceae</taxon>
        <taxon>Palleronia</taxon>
    </lineage>
</organism>
<feature type="transmembrane region" description="Helical" evidence="1">
    <location>
        <begin position="20"/>
        <end position="38"/>
    </location>
</feature>
<feature type="transmembrane region" description="Helical" evidence="1">
    <location>
        <begin position="50"/>
        <end position="71"/>
    </location>
</feature>
<proteinExistence type="predicted"/>
<accession>A0A547Q9K5</accession>
<dbReference type="RefSeq" id="WP_142833269.1">
    <property type="nucleotide sequence ID" value="NZ_VFSV01000003.1"/>
</dbReference>
<dbReference type="OrthoDB" id="9794540at2"/>
<evidence type="ECO:0000256" key="1">
    <source>
        <dbReference type="SAM" id="Phobius"/>
    </source>
</evidence>
<dbReference type="AlphaFoldDB" id="A0A547Q9K5"/>